<evidence type="ECO:0000313" key="1">
    <source>
        <dbReference type="EMBL" id="MCQ4082116.1"/>
    </source>
</evidence>
<sequence>MATGFGAAQFQLVLLRRMADHRPELVERALRTLGVSRADMREANRRWQAMIRSRTFPQGEGRYRAVLGPPDSATARRIGDIDCEALSWTLPLWPDLRFEALLGPGGRVWNDWLVRAPGAPAPVLRGREDLQPWSCTVDEVARAFPPATPLEGDAPTRWRLAFTDPSTGDRLIAHFTYGLLQYVDEPAD</sequence>
<organism evidence="1 2">
    <name type="scientific">Streptomyces humicola</name>
    <dbReference type="NCBI Taxonomy" id="2953240"/>
    <lineage>
        <taxon>Bacteria</taxon>
        <taxon>Bacillati</taxon>
        <taxon>Actinomycetota</taxon>
        <taxon>Actinomycetes</taxon>
        <taxon>Kitasatosporales</taxon>
        <taxon>Streptomycetaceae</taxon>
        <taxon>Streptomyces</taxon>
    </lineage>
</organism>
<reference evidence="1" key="1">
    <citation type="submission" date="2022-06" db="EMBL/GenBank/DDBJ databases">
        <title>Draft genome sequence of Streptomyces sp. RB6PN25 isolated from peat swamp forest in Thailand.</title>
        <authorList>
            <person name="Duangmal K."/>
            <person name="Klaysubun C."/>
        </authorList>
    </citation>
    <scope>NUCLEOTIDE SEQUENCE</scope>
    <source>
        <strain evidence="1">RB6PN25</strain>
    </source>
</reference>
<name>A0ABT1PWS8_9ACTN</name>
<protein>
    <submittedName>
        <fullName evidence="1">Uncharacterized protein</fullName>
    </submittedName>
</protein>
<comment type="caution">
    <text evidence="1">The sequence shown here is derived from an EMBL/GenBank/DDBJ whole genome shotgun (WGS) entry which is preliminary data.</text>
</comment>
<dbReference type="Proteomes" id="UP001057702">
    <property type="component" value="Unassembled WGS sequence"/>
</dbReference>
<evidence type="ECO:0000313" key="2">
    <source>
        <dbReference type="Proteomes" id="UP001057702"/>
    </source>
</evidence>
<gene>
    <name evidence="1" type="ORF">NGB36_16240</name>
</gene>
<keyword evidence="2" id="KW-1185">Reference proteome</keyword>
<proteinExistence type="predicted"/>
<dbReference type="RefSeq" id="WP_255921020.1">
    <property type="nucleotide sequence ID" value="NZ_JANFNG010000011.1"/>
</dbReference>
<dbReference type="EMBL" id="JANFNG010000011">
    <property type="protein sequence ID" value="MCQ4082116.1"/>
    <property type="molecule type" value="Genomic_DNA"/>
</dbReference>
<accession>A0ABT1PWS8</accession>